<sequence length="145" mass="16067">MCFSVWTAVLCCMCRGWLGCGFHVKRDPLLVSSRNPTGFWGATDRSLRIFSCVSGIICHGWVGRCCRNITLAVRNLGAIQTHPVKICSWASIRSLRSTPGPKYQIRSGQVKILSTPQNAHHLSSYRNPQSRAGKPSLCDAVYVLM</sequence>
<accession>A0A8T0HAA8</accession>
<dbReference type="Proteomes" id="UP000822688">
    <property type="component" value="Chromosome 7"/>
</dbReference>
<organism evidence="2 3">
    <name type="scientific">Ceratodon purpureus</name>
    <name type="common">Fire moss</name>
    <name type="synonym">Dicranum purpureum</name>
    <dbReference type="NCBI Taxonomy" id="3225"/>
    <lineage>
        <taxon>Eukaryota</taxon>
        <taxon>Viridiplantae</taxon>
        <taxon>Streptophyta</taxon>
        <taxon>Embryophyta</taxon>
        <taxon>Bryophyta</taxon>
        <taxon>Bryophytina</taxon>
        <taxon>Bryopsida</taxon>
        <taxon>Dicranidae</taxon>
        <taxon>Pseudoditrichales</taxon>
        <taxon>Ditrichaceae</taxon>
        <taxon>Ceratodon</taxon>
    </lineage>
</organism>
<gene>
    <name evidence="2" type="ORF">KC19_7G111700</name>
</gene>
<name>A0A8T0HAA8_CERPU</name>
<dbReference type="AlphaFoldDB" id="A0A8T0HAA8"/>
<feature type="signal peptide" evidence="1">
    <location>
        <begin position="1"/>
        <end position="19"/>
    </location>
</feature>
<reference evidence="2" key="1">
    <citation type="submission" date="2020-06" db="EMBL/GenBank/DDBJ databases">
        <title>WGS assembly of Ceratodon purpureus strain R40.</title>
        <authorList>
            <person name="Carey S.B."/>
            <person name="Jenkins J."/>
            <person name="Shu S."/>
            <person name="Lovell J.T."/>
            <person name="Sreedasyam A."/>
            <person name="Maumus F."/>
            <person name="Tiley G.P."/>
            <person name="Fernandez-Pozo N."/>
            <person name="Barry K."/>
            <person name="Chen C."/>
            <person name="Wang M."/>
            <person name="Lipzen A."/>
            <person name="Daum C."/>
            <person name="Saski C.A."/>
            <person name="Payton A.C."/>
            <person name="Mcbreen J.C."/>
            <person name="Conrad R.E."/>
            <person name="Kollar L.M."/>
            <person name="Olsson S."/>
            <person name="Huttunen S."/>
            <person name="Landis J.B."/>
            <person name="Wickett N.J."/>
            <person name="Johnson M.G."/>
            <person name="Rensing S.A."/>
            <person name="Grimwood J."/>
            <person name="Schmutz J."/>
            <person name="Mcdaniel S.F."/>
        </authorList>
    </citation>
    <scope>NUCLEOTIDE SEQUENCE</scope>
    <source>
        <strain evidence="2">R40</strain>
    </source>
</reference>
<evidence type="ECO:0000313" key="3">
    <source>
        <dbReference type="Proteomes" id="UP000822688"/>
    </source>
</evidence>
<proteinExistence type="predicted"/>
<keyword evidence="1" id="KW-0732">Signal</keyword>
<evidence type="ECO:0008006" key="4">
    <source>
        <dbReference type="Google" id="ProtNLM"/>
    </source>
</evidence>
<protein>
    <recommendedName>
        <fullName evidence="4">Secreted protein</fullName>
    </recommendedName>
</protein>
<comment type="caution">
    <text evidence="2">The sequence shown here is derived from an EMBL/GenBank/DDBJ whole genome shotgun (WGS) entry which is preliminary data.</text>
</comment>
<feature type="chain" id="PRO_5035770900" description="Secreted protein" evidence="1">
    <location>
        <begin position="20"/>
        <end position="145"/>
    </location>
</feature>
<keyword evidence="3" id="KW-1185">Reference proteome</keyword>
<dbReference type="EMBL" id="CM026428">
    <property type="protein sequence ID" value="KAG0567119.1"/>
    <property type="molecule type" value="Genomic_DNA"/>
</dbReference>
<evidence type="ECO:0000256" key="1">
    <source>
        <dbReference type="SAM" id="SignalP"/>
    </source>
</evidence>
<evidence type="ECO:0000313" key="2">
    <source>
        <dbReference type="EMBL" id="KAG0567119.1"/>
    </source>
</evidence>